<name>A0A087G853_ARAAL</name>
<dbReference type="EMBL" id="CM002876">
    <property type="protein sequence ID" value="KFK26055.1"/>
    <property type="molecule type" value="Genomic_DNA"/>
</dbReference>
<organism evidence="1 2">
    <name type="scientific">Arabis alpina</name>
    <name type="common">Alpine rock-cress</name>
    <dbReference type="NCBI Taxonomy" id="50452"/>
    <lineage>
        <taxon>Eukaryota</taxon>
        <taxon>Viridiplantae</taxon>
        <taxon>Streptophyta</taxon>
        <taxon>Embryophyta</taxon>
        <taxon>Tracheophyta</taxon>
        <taxon>Spermatophyta</taxon>
        <taxon>Magnoliopsida</taxon>
        <taxon>eudicotyledons</taxon>
        <taxon>Gunneridae</taxon>
        <taxon>Pentapetalae</taxon>
        <taxon>rosids</taxon>
        <taxon>malvids</taxon>
        <taxon>Brassicales</taxon>
        <taxon>Brassicaceae</taxon>
        <taxon>Arabideae</taxon>
        <taxon>Arabis</taxon>
    </lineage>
</organism>
<protein>
    <submittedName>
        <fullName evidence="1">Uncharacterized protein</fullName>
    </submittedName>
</protein>
<evidence type="ECO:0000313" key="2">
    <source>
        <dbReference type="Proteomes" id="UP000029120"/>
    </source>
</evidence>
<sequence>MFVFSITLSNFTSTTNNLIEKRRKLIEESMNTTEMIISFPESRLLLESDFLC</sequence>
<evidence type="ECO:0000313" key="1">
    <source>
        <dbReference type="EMBL" id="KFK26055.1"/>
    </source>
</evidence>
<dbReference type="Gramene" id="KFK26055">
    <property type="protein sequence ID" value="KFK26055"/>
    <property type="gene ID" value="AALP_AA8G197300"/>
</dbReference>
<gene>
    <name evidence="1" type="ordered locus">AALP_Aa8g197300</name>
</gene>
<dbReference type="Proteomes" id="UP000029120">
    <property type="component" value="Chromosome 8"/>
</dbReference>
<dbReference type="AlphaFoldDB" id="A0A087G853"/>
<reference evidence="2" key="1">
    <citation type="journal article" date="2015" name="Nat. Plants">
        <title>Genome expansion of Arabis alpina linked with retrotransposition and reduced symmetric DNA methylation.</title>
        <authorList>
            <person name="Willing E.M."/>
            <person name="Rawat V."/>
            <person name="Mandakova T."/>
            <person name="Maumus F."/>
            <person name="James G.V."/>
            <person name="Nordstroem K.J."/>
            <person name="Becker C."/>
            <person name="Warthmann N."/>
            <person name="Chica C."/>
            <person name="Szarzynska B."/>
            <person name="Zytnicki M."/>
            <person name="Albani M.C."/>
            <person name="Kiefer C."/>
            <person name="Bergonzi S."/>
            <person name="Castaings L."/>
            <person name="Mateos J.L."/>
            <person name="Berns M.C."/>
            <person name="Bujdoso N."/>
            <person name="Piofczyk T."/>
            <person name="de Lorenzo L."/>
            <person name="Barrero-Sicilia C."/>
            <person name="Mateos I."/>
            <person name="Piednoel M."/>
            <person name="Hagmann J."/>
            <person name="Chen-Min-Tao R."/>
            <person name="Iglesias-Fernandez R."/>
            <person name="Schuster S.C."/>
            <person name="Alonso-Blanco C."/>
            <person name="Roudier F."/>
            <person name="Carbonero P."/>
            <person name="Paz-Ares J."/>
            <person name="Davis S.J."/>
            <person name="Pecinka A."/>
            <person name="Quesneville H."/>
            <person name="Colot V."/>
            <person name="Lysak M.A."/>
            <person name="Weigel D."/>
            <person name="Coupland G."/>
            <person name="Schneeberger K."/>
        </authorList>
    </citation>
    <scope>NUCLEOTIDE SEQUENCE [LARGE SCALE GENOMIC DNA]</scope>
    <source>
        <strain evidence="2">cv. Pajares</strain>
    </source>
</reference>
<keyword evidence="2" id="KW-1185">Reference proteome</keyword>
<proteinExistence type="predicted"/>
<accession>A0A087G853</accession>